<dbReference type="InterPro" id="IPR020568">
    <property type="entry name" value="Ribosomal_Su5_D2-typ_SF"/>
</dbReference>
<dbReference type="SUPFAM" id="SSF54211">
    <property type="entry name" value="Ribosomal protein S5 domain 2-like"/>
    <property type="match status" value="1"/>
</dbReference>
<sequence>MFIIGHVTKEGAIAGPRVLEHIVDTVLYFEGDRFSVYRILRAVKNRFGSTNEIGVFEMSSGGLIEVKNPSEIFLSERPKDVSGSVVTSVLEGTRPLLVEIQSLVSKSNFGYASRRSQGFDFNRLSLLVAVLEKRIGLALEAEDIFVNVAGGIKVEDPTADLAVAAAIASAFREQMVIPETVILGEVGLAGEIRSISQIALRINEAEKLGFKRVIIPKNNYKSLKDYKGGIELIPIATLKEALDIGLGGKK</sequence>
<dbReference type="Gene3D" id="3.40.50.300">
    <property type="entry name" value="P-loop containing nucleotide triphosphate hydrolases"/>
    <property type="match status" value="1"/>
</dbReference>
<dbReference type="SUPFAM" id="SSF52540">
    <property type="entry name" value="P-loop containing nucleoside triphosphate hydrolases"/>
    <property type="match status" value="1"/>
</dbReference>
<dbReference type="Gene3D" id="3.30.230.10">
    <property type="match status" value="1"/>
</dbReference>
<gene>
    <name evidence="1" type="ORF">COX41_03775</name>
</gene>
<name>A0A2G9YJ82_9BACT</name>
<dbReference type="PANTHER" id="PTHR32472">
    <property type="entry name" value="DNA REPAIR PROTEIN RADA"/>
    <property type="match status" value="1"/>
</dbReference>
<dbReference type="Proteomes" id="UP000231292">
    <property type="component" value="Unassembled WGS sequence"/>
</dbReference>
<proteinExistence type="predicted"/>
<dbReference type="GO" id="GO:0005829">
    <property type="term" value="C:cytosol"/>
    <property type="evidence" value="ECO:0007669"/>
    <property type="project" value="TreeGrafter"/>
</dbReference>
<evidence type="ECO:0000313" key="2">
    <source>
        <dbReference type="Proteomes" id="UP000231292"/>
    </source>
</evidence>
<accession>A0A2G9YJ82</accession>
<dbReference type="Pfam" id="PF13541">
    <property type="entry name" value="ChlI"/>
    <property type="match status" value="1"/>
</dbReference>
<dbReference type="PRINTS" id="PR01874">
    <property type="entry name" value="DNAREPAIRADA"/>
</dbReference>
<dbReference type="InterPro" id="IPR027417">
    <property type="entry name" value="P-loop_NTPase"/>
</dbReference>
<organism evidence="1 2">
    <name type="scientific">Candidatus Sherwoodlollariibacterium unditelluris</name>
    <dbReference type="NCBI Taxonomy" id="1974757"/>
    <lineage>
        <taxon>Bacteria</taxon>
        <taxon>Pseudomonadati</taxon>
        <taxon>Candidatus Omnitrophota</taxon>
        <taxon>Candidatus Sherwoodlollariibacterium</taxon>
    </lineage>
</organism>
<comment type="caution">
    <text evidence="1">The sequence shown here is derived from an EMBL/GenBank/DDBJ whole genome shotgun (WGS) entry which is preliminary data.</text>
</comment>
<dbReference type="InterPro" id="IPR014721">
    <property type="entry name" value="Ribsml_uS5_D2-typ_fold_subgr"/>
</dbReference>
<dbReference type="AlphaFoldDB" id="A0A2G9YJ82"/>
<dbReference type="PANTHER" id="PTHR32472:SF10">
    <property type="entry name" value="DNA REPAIR PROTEIN RADA-LIKE PROTEIN"/>
    <property type="match status" value="1"/>
</dbReference>
<dbReference type="GO" id="GO:0000725">
    <property type="term" value="P:recombinational repair"/>
    <property type="evidence" value="ECO:0007669"/>
    <property type="project" value="TreeGrafter"/>
</dbReference>
<dbReference type="EMBL" id="PCRK01000093">
    <property type="protein sequence ID" value="PIP19286.1"/>
    <property type="molecule type" value="Genomic_DNA"/>
</dbReference>
<reference evidence="1 2" key="1">
    <citation type="submission" date="2017-09" db="EMBL/GenBank/DDBJ databases">
        <title>Depth-based differentiation of microbial function through sediment-hosted aquifers and enrichment of novel symbionts in the deep terrestrial subsurface.</title>
        <authorList>
            <person name="Probst A.J."/>
            <person name="Ladd B."/>
            <person name="Jarett J.K."/>
            <person name="Geller-Mcgrath D.E."/>
            <person name="Sieber C.M."/>
            <person name="Emerson J.B."/>
            <person name="Anantharaman K."/>
            <person name="Thomas B.C."/>
            <person name="Malmstrom R."/>
            <person name="Stieglmeier M."/>
            <person name="Klingl A."/>
            <person name="Woyke T."/>
            <person name="Ryan C.M."/>
            <person name="Banfield J.F."/>
        </authorList>
    </citation>
    <scope>NUCLEOTIDE SEQUENCE [LARGE SCALE GENOMIC DNA]</scope>
    <source>
        <strain evidence="1">CG23_combo_of_CG06-09_8_20_14_all_41_10</strain>
    </source>
</reference>
<protein>
    <submittedName>
        <fullName evidence="1">DNA repair protein RadA</fullName>
    </submittedName>
</protein>
<evidence type="ECO:0000313" key="1">
    <source>
        <dbReference type="EMBL" id="PIP19286.1"/>
    </source>
</evidence>